<protein>
    <submittedName>
        <fullName evidence="2">Helix-turn-helix DNA binding domain protein</fullName>
    </submittedName>
</protein>
<proteinExistence type="predicted"/>
<keyword evidence="3" id="KW-1185">Reference proteome</keyword>
<evidence type="ECO:0000313" key="2">
    <source>
        <dbReference type="EMBL" id="QKY78949.1"/>
    </source>
</evidence>
<accession>A0A7S5WRZ0</accession>
<dbReference type="EMBL" id="MT498043">
    <property type="protein sequence ID" value="QKY78949.1"/>
    <property type="molecule type" value="Genomic_DNA"/>
</dbReference>
<feature type="compositionally biased region" description="Pro residues" evidence="1">
    <location>
        <begin position="1"/>
        <end position="10"/>
    </location>
</feature>
<name>A0A7S5WRZ0_9CAUD</name>
<reference evidence="2 3" key="1">
    <citation type="submission" date="2020-05" db="EMBL/GenBank/DDBJ databases">
        <authorList>
            <person name="Bohanan V.A."/>
            <person name="Brazelton B.R."/>
            <person name="Coffey L.M."/>
            <person name="Donovan A.R."/>
            <person name="Gales A.C."/>
            <person name="Glasscock A.J."/>
            <person name="Grill M."/>
            <person name="Harper M.C."/>
            <person name="Hollowell C.E."/>
            <person name="Liu T.Y."/>
            <person name="Mansour C."/>
            <person name="McDowell A.D."/>
            <person name="Miller T.E."/>
            <person name="Nash A.G."/>
            <person name="Seo J."/>
            <person name="Sherman Z.A."/>
            <person name="Albert R.M."/>
            <person name="Ayala A."/>
            <person name="Monti D.L."/>
            <person name="Garlena R.A."/>
            <person name="Russell D.A."/>
            <person name="Pope W.H."/>
            <person name="Jacobs-Sera D."/>
            <person name="Hatfull G.F."/>
        </authorList>
    </citation>
    <scope>NUCLEOTIDE SEQUENCE [LARGE SCALE GENOMIC DNA]</scope>
</reference>
<feature type="region of interest" description="Disordered" evidence="1">
    <location>
        <begin position="1"/>
        <end position="25"/>
    </location>
</feature>
<evidence type="ECO:0000313" key="3">
    <source>
        <dbReference type="Proteomes" id="UP000594363"/>
    </source>
</evidence>
<feature type="compositionally biased region" description="Basic and acidic residues" evidence="1">
    <location>
        <begin position="13"/>
        <end position="25"/>
    </location>
</feature>
<evidence type="ECO:0000256" key="1">
    <source>
        <dbReference type="SAM" id="MobiDB-lite"/>
    </source>
</evidence>
<sequence>MPRNPSPHAGPPTDKRAVTPETMRRDDRLEEALRLRRYGFNYQQIADTPWPDGPDGTLYGGDRHNARRAIVNARNDTIREAADEVRQFEVERLDMILVGLADKGLFEGNVQVVNAAMPLMARRAKLLGLDAPTQIESTGDGVINVSFTDKLKPSGGMAEPELDVDLPDA</sequence>
<gene>
    <name evidence="2" type="primary">1</name>
    <name evidence="2" type="ORF">Jinkies_1</name>
</gene>
<organism evidence="2 3">
    <name type="scientific">Arthrobacter phage Jinkies</name>
    <dbReference type="NCBI Taxonomy" id="2743903"/>
    <lineage>
        <taxon>Viruses</taxon>
        <taxon>Duplodnaviria</taxon>
        <taxon>Heunggongvirae</taxon>
        <taxon>Uroviricota</taxon>
        <taxon>Caudoviricetes</taxon>
        <taxon>Berryhillviridae</taxon>
        <taxon>Jinkiesvirus</taxon>
        <taxon>Jinkiesvirus jinkies</taxon>
    </lineage>
</organism>
<dbReference type="Proteomes" id="UP000594363">
    <property type="component" value="Segment"/>
</dbReference>